<dbReference type="KEGG" id="bbe:BBR47_17070"/>
<protein>
    <recommendedName>
        <fullName evidence="2">M23ase beta-sheet core domain-containing protein</fullName>
    </recommendedName>
</protein>
<dbReference type="eggNOG" id="COG0739">
    <property type="taxonomic scope" value="Bacteria"/>
</dbReference>
<dbReference type="PANTHER" id="PTHR21666:SF290">
    <property type="entry name" value="PEPTIDASE M23 DOMAIN PROTEIN"/>
    <property type="match status" value="1"/>
</dbReference>
<dbReference type="GO" id="GO:0004222">
    <property type="term" value="F:metalloendopeptidase activity"/>
    <property type="evidence" value="ECO:0007669"/>
    <property type="project" value="TreeGrafter"/>
</dbReference>
<dbReference type="PANTHER" id="PTHR21666">
    <property type="entry name" value="PEPTIDASE-RELATED"/>
    <property type="match status" value="1"/>
</dbReference>
<name>C0ZA75_BREBN</name>
<evidence type="ECO:0000259" key="2">
    <source>
        <dbReference type="Pfam" id="PF01551"/>
    </source>
</evidence>
<dbReference type="Pfam" id="PF01551">
    <property type="entry name" value="Peptidase_M23"/>
    <property type="match status" value="1"/>
</dbReference>
<dbReference type="Gene3D" id="2.70.70.10">
    <property type="entry name" value="Glucose Permease (Domain IIA)"/>
    <property type="match status" value="1"/>
</dbReference>
<organism evidence="3 4">
    <name type="scientific">Brevibacillus brevis (strain 47 / JCM 6285 / NBRC 100599)</name>
    <dbReference type="NCBI Taxonomy" id="358681"/>
    <lineage>
        <taxon>Bacteria</taxon>
        <taxon>Bacillati</taxon>
        <taxon>Bacillota</taxon>
        <taxon>Bacilli</taxon>
        <taxon>Bacillales</taxon>
        <taxon>Paenibacillaceae</taxon>
        <taxon>Brevibacillus</taxon>
    </lineage>
</organism>
<dbReference type="STRING" id="358681.BBR47_17070"/>
<evidence type="ECO:0000256" key="1">
    <source>
        <dbReference type="SAM" id="SignalP"/>
    </source>
</evidence>
<dbReference type="EMBL" id="AP008955">
    <property type="protein sequence ID" value="BAH42684.1"/>
    <property type="molecule type" value="Genomic_DNA"/>
</dbReference>
<feature type="signal peptide" evidence="1">
    <location>
        <begin position="1"/>
        <end position="24"/>
    </location>
</feature>
<dbReference type="Proteomes" id="UP000001877">
    <property type="component" value="Chromosome"/>
</dbReference>
<evidence type="ECO:0000313" key="4">
    <source>
        <dbReference type="Proteomes" id="UP000001877"/>
    </source>
</evidence>
<feature type="chain" id="PRO_5002905521" description="M23ase beta-sheet core domain-containing protein" evidence="1">
    <location>
        <begin position="25"/>
        <end position="173"/>
    </location>
</feature>
<sequence length="173" mass="18551">MRIRNIVTLNLLTLAVTLTPTAFAAEASNLSQPGKMNEAPFLLEAPIHDPYVISSDFGLQINPETKKSKGHNGLDYATAKGTAIFAANDGVVLFAESTQGFGETIIIKHNSEFSTLYGHILLGSFLVKPGDTVKKGQKIAEVGSSETGDMLHFSVMKQGTLVNPTDFLPKSTQ</sequence>
<dbReference type="InterPro" id="IPR011055">
    <property type="entry name" value="Dup_hybrid_motif"/>
</dbReference>
<dbReference type="AlphaFoldDB" id="C0ZA75"/>
<proteinExistence type="predicted"/>
<feature type="domain" description="M23ase beta-sheet core" evidence="2">
    <location>
        <begin position="70"/>
        <end position="164"/>
    </location>
</feature>
<dbReference type="CDD" id="cd12797">
    <property type="entry name" value="M23_peptidase"/>
    <property type="match status" value="1"/>
</dbReference>
<reference evidence="3 4" key="1">
    <citation type="submission" date="2005-03" db="EMBL/GenBank/DDBJ databases">
        <title>Brevibacillus brevis strain 47, complete genome.</title>
        <authorList>
            <person name="Hosoyama A."/>
            <person name="Yamada R."/>
            <person name="Hongo Y."/>
            <person name="Terui Y."/>
            <person name="Ankai A."/>
            <person name="Masuyama W."/>
            <person name="Sekiguchi M."/>
            <person name="Takeda T."/>
            <person name="Asano K."/>
            <person name="Ohji S."/>
            <person name="Ichikawa N."/>
            <person name="Narita S."/>
            <person name="Aoki N."/>
            <person name="Miura H."/>
            <person name="Matsushita S."/>
            <person name="Sekigawa T."/>
            <person name="Yamagata H."/>
            <person name="Yoshikawa H."/>
            <person name="Udaka S."/>
            <person name="Tanikawa S."/>
            <person name="Fujita N."/>
        </authorList>
    </citation>
    <scope>NUCLEOTIDE SEQUENCE [LARGE SCALE GENOMIC DNA]</scope>
    <source>
        <strain evidence="4">47 / JCM 6285 / NBRC 100599</strain>
    </source>
</reference>
<accession>C0ZA75</accession>
<keyword evidence="4" id="KW-1185">Reference proteome</keyword>
<gene>
    <name evidence="3" type="ordered locus">BBR47_17070</name>
</gene>
<evidence type="ECO:0000313" key="3">
    <source>
        <dbReference type="EMBL" id="BAH42684.1"/>
    </source>
</evidence>
<keyword evidence="1" id="KW-0732">Signal</keyword>
<dbReference type="SUPFAM" id="SSF51261">
    <property type="entry name" value="Duplicated hybrid motif"/>
    <property type="match status" value="1"/>
</dbReference>
<dbReference type="InterPro" id="IPR050570">
    <property type="entry name" value="Cell_wall_metabolism_enzyme"/>
</dbReference>
<dbReference type="HOGENOM" id="CLU_1544696_0_0_9"/>
<dbReference type="InterPro" id="IPR016047">
    <property type="entry name" value="M23ase_b-sheet_dom"/>
</dbReference>